<evidence type="ECO:0000313" key="12">
    <source>
        <dbReference type="EMBL" id="KAJ6737983.1"/>
    </source>
</evidence>
<keyword evidence="5" id="KW-0378">Hydrolase</keyword>
<keyword evidence="4" id="KW-0227">DNA damage</keyword>
<dbReference type="Proteomes" id="UP001151752">
    <property type="component" value="Chromosome 4"/>
</dbReference>
<comment type="similarity">
    <text evidence="2">Belongs to the tyrosyl-DNA phosphodiesterase family.</text>
</comment>
<keyword evidence="3" id="KW-0540">Nuclease</keyword>
<keyword evidence="7" id="KW-0234">DNA repair</keyword>
<feature type="active site" description="Proton donor/acceptor" evidence="9">
    <location>
        <position position="495"/>
    </location>
</feature>
<dbReference type="GO" id="GO:0003697">
    <property type="term" value="F:single-stranded DNA binding"/>
    <property type="evidence" value="ECO:0007669"/>
    <property type="project" value="TreeGrafter"/>
</dbReference>
<dbReference type="GO" id="GO:0005634">
    <property type="term" value="C:nucleus"/>
    <property type="evidence" value="ECO:0007669"/>
    <property type="project" value="UniProtKB-SubCell"/>
</dbReference>
<dbReference type="CDD" id="cd09122">
    <property type="entry name" value="PLDc_Tdp1_1"/>
    <property type="match status" value="1"/>
</dbReference>
<dbReference type="Pfam" id="PF06087">
    <property type="entry name" value="Tyr-DNA_phospho"/>
    <property type="match status" value="1"/>
</dbReference>
<comment type="caution">
    <text evidence="12">The sequence shown here is derived from an EMBL/GenBank/DDBJ whole genome shotgun (WGS) entry which is preliminary data.</text>
</comment>
<dbReference type="GO" id="GO:0006281">
    <property type="term" value="P:DNA repair"/>
    <property type="evidence" value="ECO:0007669"/>
    <property type="project" value="UniProtKB-KW"/>
</dbReference>
<dbReference type="GO" id="GO:0017005">
    <property type="term" value="F:3'-tyrosyl-DNA phosphodiesterase activity"/>
    <property type="evidence" value="ECO:0007669"/>
    <property type="project" value="TreeGrafter"/>
</dbReference>
<dbReference type="EMBL" id="JAPFFM010000010">
    <property type="protein sequence ID" value="KAJ6737983.1"/>
    <property type="molecule type" value="Genomic_DNA"/>
</dbReference>
<dbReference type="GO" id="GO:0004527">
    <property type="term" value="F:exonuclease activity"/>
    <property type="evidence" value="ECO:0007669"/>
    <property type="project" value="UniProtKB-KW"/>
</dbReference>
<gene>
    <name evidence="12" type="ORF">OIU74_003027</name>
</gene>
<keyword evidence="8" id="KW-0539">Nucleus</keyword>
<dbReference type="Gene3D" id="2.60.200.20">
    <property type="match status" value="1"/>
</dbReference>
<feature type="binding site" evidence="10">
    <location>
        <position position="497"/>
    </location>
    <ligand>
        <name>substrate</name>
    </ligand>
</feature>
<name>A0A9Q0ZKP4_9ROSI</name>
<evidence type="ECO:0000256" key="3">
    <source>
        <dbReference type="ARBA" id="ARBA00022722"/>
    </source>
</evidence>
<sequence length="644" mass="72399">MTHSPIAYLVPLSPNFEENASTAKLHLSNGQNTIGRNDISVSDKRLSRNHLSLNLTQTTSTITVEGTNPVVVVKSGNKRRRLRTGEKEEIVNDDIIELIPGNYFYKYVLITPNSNLQKRGCFEGRENGIGESKRKKIREGISSSSKVEMKNGGSPRNFEEAIRDFVVSEDELGLTFRPLRVKELPAWANTSCVSINDVIKGDILAAILSNYMVDMDWLLSACPTIAKVPNVMVIHGEGEGTLEHMKRRKPANWILHKPRLPISFGTHHSKAMFLVYPRGVRVIVHTANLIFVDWNNKSQGLWMQDFPWKEEPGKGCGFENDLVDYLSMLKWPEFTVNLPNLGSISINASFFKKFDYSNAVVRLIASVPGYHTGANLRKWGHMKLRSVLQECTFDNEFKRSPLVYQFSSLGSLDEKWMTELASSMSSGYAEDKTPLGLGEPQIIWPTVEDVRCSLEGYAAGNAIPSPLKNVEKGFLKKYWAKWKASHTGRCRAMPHIKTFTRYNGQKLAWFLLTSSNLSKAAWGALQKNNSQLMIRSYELGVLFLPSSIKRYGSGFSCTSNGGPSMDNCGSLADSEELGTKLATLKWQGTSNLASKVILLPVPYELPPEPYSSEDVPWSWDRRYSQKDVYGQVWPRTVQLYTSQD</sequence>
<dbReference type="GO" id="GO:0003690">
    <property type="term" value="F:double-stranded DNA binding"/>
    <property type="evidence" value="ECO:0007669"/>
    <property type="project" value="TreeGrafter"/>
</dbReference>
<evidence type="ECO:0000256" key="1">
    <source>
        <dbReference type="ARBA" id="ARBA00004123"/>
    </source>
</evidence>
<feature type="active site" description="Nucleophile" evidence="9">
    <location>
        <position position="268"/>
    </location>
</feature>
<organism evidence="12 13">
    <name type="scientific">Salix koriyanagi</name>
    <dbReference type="NCBI Taxonomy" id="2511006"/>
    <lineage>
        <taxon>Eukaryota</taxon>
        <taxon>Viridiplantae</taxon>
        <taxon>Streptophyta</taxon>
        <taxon>Embryophyta</taxon>
        <taxon>Tracheophyta</taxon>
        <taxon>Spermatophyta</taxon>
        <taxon>Magnoliopsida</taxon>
        <taxon>eudicotyledons</taxon>
        <taxon>Gunneridae</taxon>
        <taxon>Pentapetalae</taxon>
        <taxon>rosids</taxon>
        <taxon>fabids</taxon>
        <taxon>Malpighiales</taxon>
        <taxon>Salicaceae</taxon>
        <taxon>Saliceae</taxon>
        <taxon>Salix</taxon>
    </lineage>
</organism>
<dbReference type="FunFam" id="3.30.870.10:FF:000028">
    <property type="entry name" value="Tyrosyl-DNA phosphodiesterase 1"/>
    <property type="match status" value="1"/>
</dbReference>
<accession>A0A9Q0ZKP4</accession>
<dbReference type="AlphaFoldDB" id="A0A9Q0ZKP4"/>
<dbReference type="PANTHER" id="PTHR12415">
    <property type="entry name" value="TYROSYL-DNA PHOSPHODIESTERASE 1"/>
    <property type="match status" value="1"/>
</dbReference>
<evidence type="ECO:0000256" key="5">
    <source>
        <dbReference type="ARBA" id="ARBA00022801"/>
    </source>
</evidence>
<proteinExistence type="inferred from homology"/>
<evidence type="ECO:0000313" key="13">
    <source>
        <dbReference type="Proteomes" id="UP001151752"/>
    </source>
</evidence>
<dbReference type="PANTHER" id="PTHR12415:SF0">
    <property type="entry name" value="TYROSYL-DNA PHOSPHODIESTERASE 1"/>
    <property type="match status" value="1"/>
</dbReference>
<evidence type="ECO:0000256" key="11">
    <source>
        <dbReference type="PIRSR" id="PIRSR610347-3"/>
    </source>
</evidence>
<evidence type="ECO:0000256" key="2">
    <source>
        <dbReference type="ARBA" id="ARBA00010205"/>
    </source>
</evidence>
<reference evidence="12" key="2">
    <citation type="journal article" date="2023" name="Int. J. Mol. Sci.">
        <title>De Novo Assembly and Annotation of 11 Diverse Shrub Willow (Salix) Genomes Reveals Novel Gene Organization in Sex-Linked Regions.</title>
        <authorList>
            <person name="Hyden B."/>
            <person name="Feng K."/>
            <person name="Yates T.B."/>
            <person name="Jawdy S."/>
            <person name="Cereghino C."/>
            <person name="Smart L.B."/>
            <person name="Muchero W."/>
        </authorList>
    </citation>
    <scope>NUCLEOTIDE SEQUENCE</scope>
    <source>
        <tissue evidence="12">Shoot tip</tissue>
    </source>
</reference>
<dbReference type="Gene3D" id="3.30.870.10">
    <property type="entry name" value="Endonuclease Chain A"/>
    <property type="match status" value="2"/>
</dbReference>
<protein>
    <submittedName>
        <fullName evidence="12">TYROSYL-DNA PHOSPHODIESTERASE 1</fullName>
    </submittedName>
</protein>
<dbReference type="SUPFAM" id="SSF56024">
    <property type="entry name" value="Phospholipase D/nuclease"/>
    <property type="match status" value="2"/>
</dbReference>
<evidence type="ECO:0000256" key="7">
    <source>
        <dbReference type="ARBA" id="ARBA00023204"/>
    </source>
</evidence>
<evidence type="ECO:0000256" key="9">
    <source>
        <dbReference type="PIRSR" id="PIRSR610347-1"/>
    </source>
</evidence>
<dbReference type="CDD" id="cd22671">
    <property type="entry name" value="FHA_APTX-like"/>
    <property type="match status" value="1"/>
</dbReference>
<evidence type="ECO:0000256" key="8">
    <source>
        <dbReference type="ARBA" id="ARBA00023242"/>
    </source>
</evidence>
<evidence type="ECO:0000256" key="10">
    <source>
        <dbReference type="PIRSR" id="PIRSR610347-2"/>
    </source>
</evidence>
<dbReference type="SUPFAM" id="SSF49879">
    <property type="entry name" value="SMAD/FHA domain"/>
    <property type="match status" value="1"/>
</dbReference>
<dbReference type="InterPro" id="IPR010347">
    <property type="entry name" value="Tdp1"/>
</dbReference>
<reference evidence="12" key="1">
    <citation type="submission" date="2022-11" db="EMBL/GenBank/DDBJ databases">
        <authorList>
            <person name="Hyden B.L."/>
            <person name="Feng K."/>
            <person name="Yates T."/>
            <person name="Jawdy S."/>
            <person name="Smart L.B."/>
            <person name="Muchero W."/>
        </authorList>
    </citation>
    <scope>NUCLEOTIDE SEQUENCE</scope>
    <source>
        <tissue evidence="12">Shoot tip</tissue>
    </source>
</reference>
<dbReference type="InterPro" id="IPR008984">
    <property type="entry name" value="SMAD_FHA_dom_sf"/>
</dbReference>
<comment type="subcellular location">
    <subcellularLocation>
        <location evidence="1">Nucleus</location>
    </subcellularLocation>
</comment>
<dbReference type="FunFam" id="3.30.870.10:FF:000031">
    <property type="entry name" value="Tyrosyl-DNA phosphodiesterase 1"/>
    <property type="match status" value="1"/>
</dbReference>
<feature type="binding site" evidence="10">
    <location>
        <position position="270"/>
    </location>
    <ligand>
        <name>substrate</name>
    </ligand>
</feature>
<evidence type="ECO:0000256" key="4">
    <source>
        <dbReference type="ARBA" id="ARBA00022763"/>
    </source>
</evidence>
<keyword evidence="13" id="KW-1185">Reference proteome</keyword>
<feature type="site" description="Interaction with DNA" evidence="11">
    <location>
        <position position="518"/>
    </location>
</feature>
<evidence type="ECO:0000256" key="6">
    <source>
        <dbReference type="ARBA" id="ARBA00022839"/>
    </source>
</evidence>
<keyword evidence="6" id="KW-0269">Exonuclease</keyword>